<evidence type="ECO:0000313" key="1">
    <source>
        <dbReference type="EMBL" id="RDW70119.1"/>
    </source>
</evidence>
<dbReference type="OrthoDB" id="3542620at2759"/>
<comment type="caution">
    <text evidence="1">The sequence shown here is derived from an EMBL/GenBank/DDBJ whole genome shotgun (WGS) entry which is preliminary data.</text>
</comment>
<dbReference type="Proteomes" id="UP000256328">
    <property type="component" value="Unassembled WGS sequence"/>
</dbReference>
<dbReference type="EMBL" id="PDLN01000012">
    <property type="protein sequence ID" value="RDW70119.1"/>
    <property type="molecule type" value="Genomic_DNA"/>
</dbReference>
<gene>
    <name evidence="1" type="ORF">BP5796_08516</name>
</gene>
<name>A0A3D8R7V5_9HELO</name>
<sequence>MGRRHYELALDRNWFPSPEDLRDVGDLERMSRRNRALAFRVEQKKRVYVDFQRDLLVGQNPVAGRRSKSLLSIPDHPRHRHFPVDGLHGLETGEWLVWSKGFSMEIFKMRMAHDVLSKIVLFAVMMPIPSDDIADWRVLVIKDPFVPFLEGRGVDRTNCSMDRMPDLGQRELLRALMGERELAMALKDGTLWDCAVDGKVDAEKADVDSEIQLAYDIFETQIGWTI</sequence>
<keyword evidence="2" id="KW-1185">Reference proteome</keyword>
<organism evidence="1 2">
    <name type="scientific">Coleophoma crateriformis</name>
    <dbReference type="NCBI Taxonomy" id="565419"/>
    <lineage>
        <taxon>Eukaryota</taxon>
        <taxon>Fungi</taxon>
        <taxon>Dikarya</taxon>
        <taxon>Ascomycota</taxon>
        <taxon>Pezizomycotina</taxon>
        <taxon>Leotiomycetes</taxon>
        <taxon>Helotiales</taxon>
        <taxon>Dermateaceae</taxon>
        <taxon>Coleophoma</taxon>
    </lineage>
</organism>
<dbReference type="AlphaFoldDB" id="A0A3D8R7V5"/>
<protein>
    <submittedName>
        <fullName evidence="1">Uncharacterized protein</fullName>
    </submittedName>
</protein>
<reference evidence="1 2" key="1">
    <citation type="journal article" date="2018" name="IMA Fungus">
        <title>IMA Genome-F 9: Draft genome sequence of Annulohypoxylon stygium, Aspergillus mulundensis, Berkeleyomyces basicola (syn. Thielaviopsis basicola), Ceratocystis smalleyi, two Cercospora beticola strains, Coleophoma cylindrospora, Fusarium fracticaudum, Phialophora cf. hyalina, and Morchella septimelata.</title>
        <authorList>
            <person name="Wingfield B.D."/>
            <person name="Bills G.F."/>
            <person name="Dong Y."/>
            <person name="Huang W."/>
            <person name="Nel W.J."/>
            <person name="Swalarsk-Parry B.S."/>
            <person name="Vaghefi N."/>
            <person name="Wilken P.M."/>
            <person name="An Z."/>
            <person name="de Beer Z.W."/>
            <person name="De Vos L."/>
            <person name="Chen L."/>
            <person name="Duong T.A."/>
            <person name="Gao Y."/>
            <person name="Hammerbacher A."/>
            <person name="Kikkert J.R."/>
            <person name="Li Y."/>
            <person name="Li H."/>
            <person name="Li K."/>
            <person name="Li Q."/>
            <person name="Liu X."/>
            <person name="Ma X."/>
            <person name="Naidoo K."/>
            <person name="Pethybridge S.J."/>
            <person name="Sun J."/>
            <person name="Steenkamp E.T."/>
            <person name="van der Nest M.A."/>
            <person name="van Wyk S."/>
            <person name="Wingfield M.J."/>
            <person name="Xiong C."/>
            <person name="Yue Q."/>
            <person name="Zhang X."/>
        </authorList>
    </citation>
    <scope>NUCLEOTIDE SEQUENCE [LARGE SCALE GENOMIC DNA]</scope>
    <source>
        <strain evidence="1 2">BP5796</strain>
    </source>
</reference>
<accession>A0A3D8R7V5</accession>
<proteinExistence type="predicted"/>
<evidence type="ECO:0000313" key="2">
    <source>
        <dbReference type="Proteomes" id="UP000256328"/>
    </source>
</evidence>